<dbReference type="AlphaFoldDB" id="A0A7H8QVB9"/>
<keyword evidence="8" id="KW-1185">Reference proteome</keyword>
<evidence type="ECO:0000256" key="6">
    <source>
        <dbReference type="SAM" id="Phobius"/>
    </source>
</evidence>
<evidence type="ECO:0000256" key="5">
    <source>
        <dbReference type="SAM" id="MobiDB-lite"/>
    </source>
</evidence>
<accession>A0A7H8QVB9</accession>
<dbReference type="PANTHER" id="PTHR15549">
    <property type="entry name" value="PAIRED IMMUNOGLOBULIN-LIKE TYPE 2 RECEPTOR"/>
    <property type="match status" value="1"/>
</dbReference>
<protein>
    <recommendedName>
        <fullName evidence="9">Mid2 domain-containing protein</fullName>
    </recommendedName>
</protein>
<feature type="transmembrane region" description="Helical" evidence="6">
    <location>
        <begin position="124"/>
        <end position="146"/>
    </location>
</feature>
<dbReference type="OrthoDB" id="5431298at2759"/>
<feature type="compositionally biased region" description="Polar residues" evidence="5">
    <location>
        <begin position="261"/>
        <end position="285"/>
    </location>
</feature>
<comment type="subcellular location">
    <subcellularLocation>
        <location evidence="1">Membrane</location>
        <topology evidence="1">Single-pass membrane protein</topology>
    </subcellularLocation>
</comment>
<dbReference type="EMBL" id="CP055899">
    <property type="protein sequence ID" value="QKX57451.1"/>
    <property type="molecule type" value="Genomic_DNA"/>
</dbReference>
<keyword evidence="2 6" id="KW-0812">Transmembrane</keyword>
<feature type="region of interest" description="Disordered" evidence="5">
    <location>
        <begin position="261"/>
        <end position="303"/>
    </location>
</feature>
<organism evidence="7 8">
    <name type="scientific">Talaromyces rugulosus</name>
    <name type="common">Penicillium rugulosum</name>
    <dbReference type="NCBI Taxonomy" id="121627"/>
    <lineage>
        <taxon>Eukaryota</taxon>
        <taxon>Fungi</taxon>
        <taxon>Dikarya</taxon>
        <taxon>Ascomycota</taxon>
        <taxon>Pezizomycotina</taxon>
        <taxon>Eurotiomycetes</taxon>
        <taxon>Eurotiomycetidae</taxon>
        <taxon>Eurotiales</taxon>
        <taxon>Trichocomaceae</taxon>
        <taxon>Talaromyces</taxon>
        <taxon>Talaromyces sect. Islandici</taxon>
    </lineage>
</organism>
<dbReference type="InterPro" id="IPR051694">
    <property type="entry name" value="Immunoregulatory_rcpt-like"/>
</dbReference>
<reference evidence="8" key="1">
    <citation type="submission" date="2020-06" db="EMBL/GenBank/DDBJ databases">
        <title>A chromosome-scale genome assembly of Talaromyces rugulosus W13939.</title>
        <authorList>
            <person name="Wang B."/>
            <person name="Guo L."/>
            <person name="Ye K."/>
            <person name="Wang L."/>
        </authorList>
    </citation>
    <scope>NUCLEOTIDE SEQUENCE [LARGE SCALE GENOMIC DNA]</scope>
    <source>
        <strain evidence="8">W13939</strain>
    </source>
</reference>
<evidence type="ECO:0000256" key="1">
    <source>
        <dbReference type="ARBA" id="ARBA00004167"/>
    </source>
</evidence>
<dbReference type="GO" id="GO:0071944">
    <property type="term" value="C:cell periphery"/>
    <property type="evidence" value="ECO:0007669"/>
    <property type="project" value="UniProtKB-ARBA"/>
</dbReference>
<name>A0A7H8QVB9_TALRU</name>
<evidence type="ECO:0000313" key="7">
    <source>
        <dbReference type="EMBL" id="QKX57451.1"/>
    </source>
</evidence>
<keyword evidence="3 6" id="KW-1133">Transmembrane helix</keyword>
<evidence type="ECO:0008006" key="9">
    <source>
        <dbReference type="Google" id="ProtNLM"/>
    </source>
</evidence>
<feature type="region of interest" description="Disordered" evidence="5">
    <location>
        <begin position="96"/>
        <end position="117"/>
    </location>
</feature>
<proteinExistence type="predicted"/>
<evidence type="ECO:0000256" key="4">
    <source>
        <dbReference type="ARBA" id="ARBA00023136"/>
    </source>
</evidence>
<dbReference type="GeneID" id="55992065"/>
<gene>
    <name evidence="7" type="ORF">TRUGW13939_04564</name>
</gene>
<evidence type="ECO:0000256" key="3">
    <source>
        <dbReference type="ARBA" id="ARBA00022989"/>
    </source>
</evidence>
<dbReference type="GO" id="GO:0016020">
    <property type="term" value="C:membrane"/>
    <property type="evidence" value="ECO:0007669"/>
    <property type="project" value="UniProtKB-SubCell"/>
</dbReference>
<dbReference type="Proteomes" id="UP000509510">
    <property type="component" value="Chromosome II"/>
</dbReference>
<dbReference type="KEGG" id="trg:TRUGW13939_04564"/>
<feature type="region of interest" description="Disordered" evidence="5">
    <location>
        <begin position="46"/>
        <end position="65"/>
    </location>
</feature>
<keyword evidence="4 6" id="KW-0472">Membrane</keyword>
<evidence type="ECO:0000256" key="2">
    <source>
        <dbReference type="ARBA" id="ARBA00022692"/>
    </source>
</evidence>
<dbReference type="PANTHER" id="PTHR15549:SF30">
    <property type="entry name" value="MID2 DOMAIN-CONTAINING PROTEIN"/>
    <property type="match status" value="1"/>
</dbReference>
<sequence>MENNVVPIPPVDSCAAGYRFYQCSDGGFSGCCSIDPCDIKVCPVESSPSSRSQTATIPSTTSAESSISTGMTVPALTIGSPTYLAPLTTTATVTASSLSGTSSSSGPSSSVHASSSGRVNTSGAIIGGVVGGVLVLISLITAILFWSRMRKRPRTLHHDHEKWTNDETLSSGRGYGDSIFDSYLSNGNNDAVDPKKYEKLTPMSDDTNTNNNVPIKLTQPSPCIFAEPRIVESTTGSSSTKYFHIPSSSSPRFFKYVDSSSNPSASSLHKSCSAQTEFSDSSGQISIAGGVPVPRSTRSVSGQ</sequence>
<evidence type="ECO:0000313" key="8">
    <source>
        <dbReference type="Proteomes" id="UP000509510"/>
    </source>
</evidence>
<dbReference type="RefSeq" id="XP_035343629.1">
    <property type="nucleotide sequence ID" value="XM_035487736.1"/>
</dbReference>